<dbReference type="EMBL" id="JADFTS010000003">
    <property type="protein sequence ID" value="KAF9615675.1"/>
    <property type="molecule type" value="Genomic_DNA"/>
</dbReference>
<dbReference type="PANTHER" id="PTHR31541">
    <property type="entry name" value="B3 DOMAIN PLANT PROTEIN-RELATED"/>
    <property type="match status" value="1"/>
</dbReference>
<evidence type="ECO:0000256" key="2">
    <source>
        <dbReference type="ARBA" id="ARBA00023015"/>
    </source>
</evidence>
<evidence type="ECO:0000256" key="3">
    <source>
        <dbReference type="ARBA" id="ARBA00023125"/>
    </source>
</evidence>
<feature type="domain" description="TF-B3" evidence="7">
    <location>
        <begin position="145"/>
        <end position="233"/>
    </location>
</feature>
<dbReference type="CDD" id="cd10017">
    <property type="entry name" value="B3_DNA"/>
    <property type="match status" value="1"/>
</dbReference>
<dbReference type="AlphaFoldDB" id="A0A835ICW3"/>
<gene>
    <name evidence="8" type="ORF">IFM89_026057</name>
</gene>
<accession>A0A835ICW3</accession>
<dbReference type="GO" id="GO:0005634">
    <property type="term" value="C:nucleus"/>
    <property type="evidence" value="ECO:0007669"/>
    <property type="project" value="UniProtKB-SubCell"/>
</dbReference>
<dbReference type="InterPro" id="IPR015300">
    <property type="entry name" value="DNA-bd_pseudobarrel_sf"/>
</dbReference>
<keyword evidence="5" id="KW-0539">Nucleus</keyword>
<dbReference type="SUPFAM" id="SSF101936">
    <property type="entry name" value="DNA-binding pseudobarrel domain"/>
    <property type="match status" value="1"/>
</dbReference>
<evidence type="ECO:0000313" key="9">
    <source>
        <dbReference type="Proteomes" id="UP000631114"/>
    </source>
</evidence>
<evidence type="ECO:0000259" key="7">
    <source>
        <dbReference type="PROSITE" id="PS50863"/>
    </source>
</evidence>
<evidence type="ECO:0000256" key="1">
    <source>
        <dbReference type="ARBA" id="ARBA00004123"/>
    </source>
</evidence>
<keyword evidence="2" id="KW-0805">Transcription regulation</keyword>
<evidence type="ECO:0000256" key="5">
    <source>
        <dbReference type="ARBA" id="ARBA00023242"/>
    </source>
</evidence>
<comment type="subcellular location">
    <subcellularLocation>
        <location evidence="1">Nucleus</location>
    </subcellularLocation>
</comment>
<organism evidence="8 9">
    <name type="scientific">Coptis chinensis</name>
    <dbReference type="NCBI Taxonomy" id="261450"/>
    <lineage>
        <taxon>Eukaryota</taxon>
        <taxon>Viridiplantae</taxon>
        <taxon>Streptophyta</taxon>
        <taxon>Embryophyta</taxon>
        <taxon>Tracheophyta</taxon>
        <taxon>Spermatophyta</taxon>
        <taxon>Magnoliopsida</taxon>
        <taxon>Ranunculales</taxon>
        <taxon>Ranunculaceae</taxon>
        <taxon>Coptidoideae</taxon>
        <taxon>Coptis</taxon>
    </lineage>
</organism>
<evidence type="ECO:0000256" key="4">
    <source>
        <dbReference type="ARBA" id="ARBA00023163"/>
    </source>
</evidence>
<reference evidence="8 9" key="1">
    <citation type="submission" date="2020-10" db="EMBL/GenBank/DDBJ databases">
        <title>The Coptis chinensis genome and diversification of protoberbering-type alkaloids.</title>
        <authorList>
            <person name="Wang B."/>
            <person name="Shu S."/>
            <person name="Song C."/>
            <person name="Liu Y."/>
        </authorList>
    </citation>
    <scope>NUCLEOTIDE SEQUENCE [LARGE SCALE GENOMIC DNA]</scope>
    <source>
        <strain evidence="8">HL-2020</strain>
        <tissue evidence="8">Leaf</tissue>
    </source>
</reference>
<dbReference type="OrthoDB" id="1090008at2759"/>
<dbReference type="InterPro" id="IPR003340">
    <property type="entry name" value="B3_DNA-bd"/>
</dbReference>
<dbReference type="PANTHER" id="PTHR31541:SF25">
    <property type="entry name" value="GAMMA-GLIADIN B"/>
    <property type="match status" value="1"/>
</dbReference>
<keyword evidence="9" id="KW-1185">Reference proteome</keyword>
<keyword evidence="4" id="KW-0804">Transcription</keyword>
<dbReference type="InterPro" id="IPR005508">
    <property type="entry name" value="At2g31720-like"/>
</dbReference>
<proteinExistence type="predicted"/>
<protein>
    <recommendedName>
        <fullName evidence="7">TF-B3 domain-containing protein</fullName>
    </recommendedName>
</protein>
<comment type="caution">
    <text evidence="8">The sequence shown here is derived from an EMBL/GenBank/DDBJ whole genome shotgun (WGS) entry which is preliminary data.</text>
</comment>
<dbReference type="Gene3D" id="2.40.330.10">
    <property type="entry name" value="DNA-binding pseudobarrel domain"/>
    <property type="match status" value="1"/>
</dbReference>
<keyword evidence="3" id="KW-0238">DNA-binding</keyword>
<evidence type="ECO:0000313" key="8">
    <source>
        <dbReference type="EMBL" id="KAF9615675.1"/>
    </source>
</evidence>
<dbReference type="GO" id="GO:0003677">
    <property type="term" value="F:DNA binding"/>
    <property type="evidence" value="ECO:0007669"/>
    <property type="project" value="UniProtKB-KW"/>
</dbReference>
<dbReference type="Proteomes" id="UP000631114">
    <property type="component" value="Unassembled WGS sequence"/>
</dbReference>
<name>A0A835ICW3_9MAGN</name>
<dbReference type="PROSITE" id="PS50863">
    <property type="entry name" value="B3"/>
    <property type="match status" value="1"/>
</dbReference>
<sequence>MREKENVELEEGEIPPSPNVEKKKLGDQVNVCADFFEAEDRKVDKGDDMEECEKVMEEEKKKIDRKGKRKLEEYYDDQENLDDDYCYDNKKQKKAVVKGNMNNKKAGKGAVNRIKERAEEPLMPEGMRDNILKVMKGKNIKWVNTKEIFKSDTDRAQNCLYMPREVKELLRIEELNAVNKRIPFSVHVLGPRDDVWKLNFNYWGKVGKYVLITLWHQFVKEHKLEMGWKFVEI</sequence>
<evidence type="ECO:0000256" key="6">
    <source>
        <dbReference type="SAM" id="MobiDB-lite"/>
    </source>
</evidence>
<feature type="region of interest" description="Disordered" evidence="6">
    <location>
        <begin position="1"/>
        <end position="22"/>
    </location>
</feature>